<dbReference type="Proteomes" id="UP000324091">
    <property type="component" value="Chromosome 1"/>
</dbReference>
<proteinExistence type="predicted"/>
<sequence length="162" mass="18105">MHWVQQGVLYLPRDEGGQGFIHLASRTTALEYSLEPTVHEARLVSAEATLRLTAALWRTRTLLFQHMVAVAGAEAVGFLLGIRSAQAAEGVLRLWRNRLSTRERRLLEDYGQGTEPDSNDPFPEIRLAAHLGNLDGPLLRPAKTFSLVAVNKKTLYNNCMRV</sequence>
<accession>A0A5C6PPJ8</accession>
<name>A0A5C6PPJ8_9TELE</name>
<evidence type="ECO:0000313" key="2">
    <source>
        <dbReference type="Proteomes" id="UP000324091"/>
    </source>
</evidence>
<dbReference type="EMBL" id="RHFK02000001">
    <property type="protein sequence ID" value="TWW81772.1"/>
    <property type="molecule type" value="Genomic_DNA"/>
</dbReference>
<reference evidence="1 2" key="1">
    <citation type="submission" date="2019-04" db="EMBL/GenBank/DDBJ databases">
        <title>Chromosome genome assembly for Takifugu flavidus.</title>
        <authorList>
            <person name="Xiao S."/>
        </authorList>
    </citation>
    <scope>NUCLEOTIDE SEQUENCE [LARGE SCALE GENOMIC DNA]</scope>
    <source>
        <strain evidence="1">HTHZ2018</strain>
        <tissue evidence="1">Muscle</tissue>
    </source>
</reference>
<dbReference type="AlphaFoldDB" id="A0A5C6PPJ8"/>
<comment type="caution">
    <text evidence="1">The sequence shown here is derived from an EMBL/GenBank/DDBJ whole genome shotgun (WGS) entry which is preliminary data.</text>
</comment>
<keyword evidence="2" id="KW-1185">Reference proteome</keyword>
<evidence type="ECO:0000313" key="1">
    <source>
        <dbReference type="EMBL" id="TWW81772.1"/>
    </source>
</evidence>
<gene>
    <name evidence="1" type="ORF">D4764_01G0015870</name>
</gene>
<protein>
    <submittedName>
        <fullName evidence="1">Uncharacterized protein</fullName>
    </submittedName>
</protein>
<organism evidence="1 2">
    <name type="scientific">Takifugu flavidus</name>
    <name type="common">sansaifugu</name>
    <dbReference type="NCBI Taxonomy" id="433684"/>
    <lineage>
        <taxon>Eukaryota</taxon>
        <taxon>Metazoa</taxon>
        <taxon>Chordata</taxon>
        <taxon>Craniata</taxon>
        <taxon>Vertebrata</taxon>
        <taxon>Euteleostomi</taxon>
        <taxon>Actinopterygii</taxon>
        <taxon>Neopterygii</taxon>
        <taxon>Teleostei</taxon>
        <taxon>Neoteleostei</taxon>
        <taxon>Acanthomorphata</taxon>
        <taxon>Eupercaria</taxon>
        <taxon>Tetraodontiformes</taxon>
        <taxon>Tetradontoidea</taxon>
        <taxon>Tetraodontidae</taxon>
        <taxon>Takifugu</taxon>
    </lineage>
</organism>